<proteinExistence type="predicted"/>
<comment type="caution">
    <text evidence="1">The sequence shown here is derived from an EMBL/GenBank/DDBJ whole genome shotgun (WGS) entry which is preliminary data.</text>
</comment>
<evidence type="ECO:0000313" key="1">
    <source>
        <dbReference type="EMBL" id="MEK8031749.1"/>
    </source>
</evidence>
<accession>A0ABU9BP53</accession>
<dbReference type="EMBL" id="JBBUTG010000006">
    <property type="protein sequence ID" value="MEK8031749.1"/>
    <property type="molecule type" value="Genomic_DNA"/>
</dbReference>
<evidence type="ECO:0000313" key="2">
    <source>
        <dbReference type="Proteomes" id="UP001371218"/>
    </source>
</evidence>
<keyword evidence="2" id="KW-1185">Reference proteome</keyword>
<organism evidence="1 2">
    <name type="scientific">Ideonella lacteola</name>
    <dbReference type="NCBI Taxonomy" id="2984193"/>
    <lineage>
        <taxon>Bacteria</taxon>
        <taxon>Pseudomonadati</taxon>
        <taxon>Pseudomonadota</taxon>
        <taxon>Betaproteobacteria</taxon>
        <taxon>Burkholderiales</taxon>
        <taxon>Sphaerotilaceae</taxon>
        <taxon>Ideonella</taxon>
    </lineage>
</organism>
<sequence length="141" mass="14944">MTIDTDTLDAIASAYVVGMPSIRGRRVRRLLMREWALFDHVLRVTTDDGSVALLALGDDGAAAACRTDGRGASVTLEAWASLQGARVSTSFDLSKDSLPVLGWTLEHPGLARLGGALMIHAADVPANEHGPVTALLRRLGQ</sequence>
<protein>
    <submittedName>
        <fullName evidence="1">Uncharacterized protein</fullName>
    </submittedName>
</protein>
<gene>
    <name evidence="1" type="ORF">AACH06_13055</name>
</gene>
<dbReference type="Proteomes" id="UP001371218">
    <property type="component" value="Unassembled WGS sequence"/>
</dbReference>
<reference evidence="1 2" key="1">
    <citation type="submission" date="2024-04" db="EMBL/GenBank/DDBJ databases">
        <title>Novel species of the genus Ideonella isolated from streams.</title>
        <authorList>
            <person name="Lu H."/>
        </authorList>
    </citation>
    <scope>NUCLEOTIDE SEQUENCE [LARGE SCALE GENOMIC DNA]</scope>
    <source>
        <strain evidence="1 2">DXS29W</strain>
    </source>
</reference>
<dbReference type="RefSeq" id="WP_341426132.1">
    <property type="nucleotide sequence ID" value="NZ_JBBUTG010000006.1"/>
</dbReference>
<name>A0ABU9BP53_9BURK</name>